<accession>A0AA50QAZ0</accession>
<proteinExistence type="predicted"/>
<gene>
    <name evidence="1" type="ORF">PU634_10525</name>
</gene>
<reference evidence="1 2" key="1">
    <citation type="submission" date="2023-02" db="EMBL/GenBank/DDBJ databases">
        <title>Complete genome sequence of a novel bacterium Oceanimonas sp. NTOU-MSR1 isolated from marine coast sediment.</title>
        <authorList>
            <person name="Yang H.-T."/>
            <person name="Chen Y.-L."/>
            <person name="Ho Y.-N."/>
        </authorList>
    </citation>
    <scope>NUCLEOTIDE SEQUENCE [LARGE SCALE GENOMIC DNA]</scope>
    <source>
        <strain evidence="1 2">NTOU-MSR1</strain>
    </source>
</reference>
<evidence type="ECO:0000313" key="2">
    <source>
        <dbReference type="Proteomes" id="UP001223802"/>
    </source>
</evidence>
<name>A0AA50QAZ0_9GAMM</name>
<dbReference type="RefSeq" id="WP_306760746.1">
    <property type="nucleotide sequence ID" value="NZ_CP118224.1"/>
</dbReference>
<evidence type="ECO:0000313" key="1">
    <source>
        <dbReference type="EMBL" id="WMC09551.1"/>
    </source>
</evidence>
<sequence>MTYFNVFLVLDDGHPKYLGSAGASSLGEAAQIVLEDKGYDLAHFHRGNRTYYGMELRHLPRTEVPSDQLRLVRGVA</sequence>
<organism evidence="1 2">
    <name type="scientific">Oceanimonas pelagia</name>
    <dbReference type="NCBI Taxonomy" id="3028314"/>
    <lineage>
        <taxon>Bacteria</taxon>
        <taxon>Pseudomonadati</taxon>
        <taxon>Pseudomonadota</taxon>
        <taxon>Gammaproteobacteria</taxon>
        <taxon>Aeromonadales</taxon>
        <taxon>Aeromonadaceae</taxon>
        <taxon>Oceanimonas</taxon>
    </lineage>
</organism>
<dbReference type="EMBL" id="CP118224">
    <property type="protein sequence ID" value="WMC09551.1"/>
    <property type="molecule type" value="Genomic_DNA"/>
</dbReference>
<protein>
    <submittedName>
        <fullName evidence="1">Uncharacterized protein</fullName>
    </submittedName>
</protein>
<dbReference type="Proteomes" id="UP001223802">
    <property type="component" value="Chromosome"/>
</dbReference>
<dbReference type="KEGG" id="ope:PU634_10525"/>
<keyword evidence="2" id="KW-1185">Reference proteome</keyword>
<dbReference type="AlphaFoldDB" id="A0AA50QAZ0"/>